<keyword evidence="2" id="KW-1185">Reference proteome</keyword>
<evidence type="ECO:0000313" key="2">
    <source>
        <dbReference type="Proteomes" id="UP000006875"/>
    </source>
</evidence>
<dbReference type="KEGG" id="ipo:Ilyop_1943"/>
<accession>E3HBL8</accession>
<dbReference type="EMBL" id="CP002282">
    <property type="protein sequence ID" value="ADO83714.1"/>
    <property type="molecule type" value="Genomic_DNA"/>
</dbReference>
<dbReference type="HOGENOM" id="CLU_1633170_0_0_0"/>
<dbReference type="AlphaFoldDB" id="E3HBL8"/>
<dbReference type="RefSeq" id="WP_013388376.1">
    <property type="nucleotide sequence ID" value="NC_014633.1"/>
</dbReference>
<protein>
    <submittedName>
        <fullName evidence="1">Uncharacterized protein</fullName>
    </submittedName>
</protein>
<geneLocation type="plasmid" evidence="1 2">
    <name>pILYOP01</name>
</geneLocation>
<dbReference type="Proteomes" id="UP000006875">
    <property type="component" value="Plasmid pILYOP01"/>
</dbReference>
<organism evidence="1 2">
    <name type="scientific">Ilyobacter polytropus (strain ATCC 51220 / DSM 2926 / LMG 16218 / CuHBu1)</name>
    <dbReference type="NCBI Taxonomy" id="572544"/>
    <lineage>
        <taxon>Bacteria</taxon>
        <taxon>Fusobacteriati</taxon>
        <taxon>Fusobacteriota</taxon>
        <taxon>Fusobacteriia</taxon>
        <taxon>Fusobacteriales</taxon>
        <taxon>Fusobacteriaceae</taxon>
        <taxon>Ilyobacter</taxon>
    </lineage>
</organism>
<sequence>MTSDKLSLRTPLDHIIYFEKLLGEKLENNYFNDGESEDGEERSKMNFHRFVPPLDNEEKFKPPYICISAPFDHETNDKDTYRELEISLRVFISSDEVEEGMAELININEIIKKTVQEDLRIQWKDISIETPDEQHLFPIFLSRTIVKLEVPSYSVNPWEVVK</sequence>
<proteinExistence type="predicted"/>
<name>E3HBL8_ILYPC</name>
<evidence type="ECO:0000313" key="1">
    <source>
        <dbReference type="EMBL" id="ADO83714.1"/>
    </source>
</evidence>
<keyword evidence="1" id="KW-0614">Plasmid</keyword>
<reference evidence="1 2" key="1">
    <citation type="journal article" date="2010" name="Stand. Genomic Sci.">
        <title>Complete genome sequence of Ilyobacter polytropus type strain (CuHbu1).</title>
        <authorList>
            <person name="Sikorski J."/>
            <person name="Chertkov O."/>
            <person name="Lapidus A."/>
            <person name="Nolan M."/>
            <person name="Lucas S."/>
            <person name="Del Rio T.G."/>
            <person name="Tice H."/>
            <person name="Cheng J.F."/>
            <person name="Tapia R."/>
            <person name="Han C."/>
            <person name="Goodwin L."/>
            <person name="Pitluck S."/>
            <person name="Liolios K."/>
            <person name="Ivanova N."/>
            <person name="Mavromatis K."/>
            <person name="Mikhailova N."/>
            <person name="Pati A."/>
            <person name="Chen A."/>
            <person name="Palaniappan K."/>
            <person name="Land M."/>
            <person name="Hauser L."/>
            <person name="Chang Y.J."/>
            <person name="Jeffries C.D."/>
            <person name="Brambilla E."/>
            <person name="Yasawong M."/>
            <person name="Rohde M."/>
            <person name="Pukall R."/>
            <person name="Spring S."/>
            <person name="Goker M."/>
            <person name="Woyke T."/>
            <person name="Bristow J."/>
            <person name="Eisen J.A."/>
            <person name="Markowitz V."/>
            <person name="Hugenholtz P."/>
            <person name="Kyrpides N.C."/>
            <person name="Klenk H.P."/>
        </authorList>
    </citation>
    <scope>NUCLEOTIDE SEQUENCE [LARGE SCALE GENOMIC DNA]</scope>
    <source>
        <strain evidence="2">ATCC 51220 / DSM 2926 / LMG 16218 / CuHBu1</strain>
        <plasmid evidence="2">pILYOP01</plasmid>
    </source>
</reference>
<gene>
    <name evidence="1" type="ordered locus">Ilyop_1943</name>
</gene>